<dbReference type="Pfam" id="PF23959">
    <property type="entry name" value="DUF7288"/>
    <property type="match status" value="1"/>
</dbReference>
<keyword evidence="1" id="KW-0812">Transmembrane</keyword>
<sequence length="188" mass="21018">MVKGQTFTLEAVITALLLLLVVYITIQAIPLTPLTPSTANIIVENNLEAYAGDVLTALIYEKETEPSMLKKALLNWTCGVIYGGASSDDYNQSFSDPSNAIDLREVLINAFEKKGLAYNIELYYNDTLSLRKLTFIFNGYPSRNAVTITQIIPIYDSDPDDGVKICIPDMDDSNLYNVLYVKLTVWRM</sequence>
<dbReference type="AlphaFoldDB" id="A0A7C3YN28"/>
<feature type="transmembrane region" description="Helical" evidence="1">
    <location>
        <begin position="7"/>
        <end position="26"/>
    </location>
</feature>
<reference evidence="2" key="1">
    <citation type="journal article" date="2020" name="mSystems">
        <title>Genome- and Community-Level Interaction Insights into Carbon Utilization and Element Cycling Functions of Hydrothermarchaeota in Hydrothermal Sediment.</title>
        <authorList>
            <person name="Zhou Z."/>
            <person name="Liu Y."/>
            <person name="Xu W."/>
            <person name="Pan J."/>
            <person name="Luo Z.H."/>
            <person name="Li M."/>
        </authorList>
    </citation>
    <scope>NUCLEOTIDE SEQUENCE [LARGE SCALE GENOMIC DNA]</scope>
    <source>
        <strain evidence="2">SpSt-97</strain>
    </source>
</reference>
<protein>
    <submittedName>
        <fullName evidence="2">Uncharacterized protein</fullName>
    </submittedName>
</protein>
<name>A0A7C3YN28_9EURY</name>
<evidence type="ECO:0000313" key="2">
    <source>
        <dbReference type="EMBL" id="HGE65906.1"/>
    </source>
</evidence>
<gene>
    <name evidence="2" type="ORF">ENX77_02080</name>
</gene>
<dbReference type="InterPro" id="IPR055712">
    <property type="entry name" value="DUF7288"/>
</dbReference>
<keyword evidence="1" id="KW-0472">Membrane</keyword>
<accession>A0A7C3YN28</accession>
<evidence type="ECO:0000256" key="1">
    <source>
        <dbReference type="SAM" id="Phobius"/>
    </source>
</evidence>
<organism evidence="2">
    <name type="scientific">Geoglobus ahangari</name>
    <dbReference type="NCBI Taxonomy" id="113653"/>
    <lineage>
        <taxon>Archaea</taxon>
        <taxon>Methanobacteriati</taxon>
        <taxon>Methanobacteriota</taxon>
        <taxon>Archaeoglobi</taxon>
        <taxon>Archaeoglobales</taxon>
        <taxon>Archaeoglobaceae</taxon>
        <taxon>Geoglobus</taxon>
    </lineage>
</organism>
<dbReference type="EMBL" id="DTPI01000009">
    <property type="protein sequence ID" value="HGE65906.1"/>
    <property type="molecule type" value="Genomic_DNA"/>
</dbReference>
<proteinExistence type="predicted"/>
<comment type="caution">
    <text evidence="2">The sequence shown here is derived from an EMBL/GenBank/DDBJ whole genome shotgun (WGS) entry which is preliminary data.</text>
</comment>
<keyword evidence="1" id="KW-1133">Transmembrane helix</keyword>